<keyword evidence="4" id="KW-0964">Secreted</keyword>
<dbReference type="NCBIfam" id="NF041518">
    <property type="entry name" value="choice_anch_Q"/>
    <property type="match status" value="2"/>
</dbReference>
<evidence type="ECO:0000313" key="12">
    <source>
        <dbReference type="EMBL" id="RIV23870.1"/>
    </source>
</evidence>
<dbReference type="GO" id="GO:0016740">
    <property type="term" value="F:transferase activity"/>
    <property type="evidence" value="ECO:0007669"/>
    <property type="project" value="UniProtKB-KW"/>
</dbReference>
<dbReference type="SMART" id="SM00409">
    <property type="entry name" value="IG"/>
    <property type="match status" value="5"/>
</dbReference>
<organism evidence="12 13">
    <name type="scientific">Fibrisoma montanum</name>
    <dbReference type="NCBI Taxonomy" id="2305895"/>
    <lineage>
        <taxon>Bacteria</taxon>
        <taxon>Pseudomonadati</taxon>
        <taxon>Bacteroidota</taxon>
        <taxon>Cytophagia</taxon>
        <taxon>Cytophagales</taxon>
        <taxon>Spirosomataceae</taxon>
        <taxon>Fibrisoma</taxon>
    </lineage>
</organism>
<dbReference type="PROSITE" id="PS50835">
    <property type="entry name" value="IG_LIKE"/>
    <property type="match status" value="1"/>
</dbReference>
<feature type="domain" description="Ig-like" evidence="10">
    <location>
        <begin position="1011"/>
        <end position="1094"/>
    </location>
</feature>
<keyword evidence="13" id="KW-1185">Reference proteome</keyword>
<evidence type="ECO:0000256" key="5">
    <source>
        <dbReference type="ARBA" id="ARBA00022679"/>
    </source>
</evidence>
<protein>
    <submittedName>
        <fullName evidence="12">T9SS C-terminal target domain-containing protein</fullName>
    </submittedName>
</protein>
<dbReference type="Gene3D" id="2.60.40.10">
    <property type="entry name" value="Immunoglobulins"/>
    <property type="match status" value="5"/>
</dbReference>
<keyword evidence="5" id="KW-0808">Transferase</keyword>
<evidence type="ECO:0000313" key="13">
    <source>
        <dbReference type="Proteomes" id="UP000283523"/>
    </source>
</evidence>
<dbReference type="PANTHER" id="PTHR11319">
    <property type="entry name" value="G PROTEIN-COUPLED RECEPTOR-RELATED"/>
    <property type="match status" value="1"/>
</dbReference>
<comment type="caution">
    <text evidence="12">The sequence shown here is derived from an EMBL/GenBank/DDBJ whole genome shotgun (WGS) entry which is preliminary data.</text>
</comment>
<evidence type="ECO:0000259" key="10">
    <source>
        <dbReference type="PROSITE" id="PS50835"/>
    </source>
</evidence>
<dbReference type="InterPro" id="IPR059226">
    <property type="entry name" value="Choice_anch_Q_dom"/>
</dbReference>
<dbReference type="PANTHER" id="PTHR11319:SF35">
    <property type="entry name" value="OUTER MEMBRANE PROTEIN PMPC-RELATED"/>
    <property type="match status" value="1"/>
</dbReference>
<feature type="domain" description="TRAM" evidence="11">
    <location>
        <begin position="1501"/>
        <end position="1560"/>
    </location>
</feature>
<evidence type="ECO:0000256" key="9">
    <source>
        <dbReference type="SAM" id="MobiDB-lite"/>
    </source>
</evidence>
<dbReference type="InterPro" id="IPR011050">
    <property type="entry name" value="Pectin_lyase_fold/virulence"/>
</dbReference>
<name>A0A418MC02_9BACT</name>
<evidence type="ECO:0000256" key="3">
    <source>
        <dbReference type="ARBA" id="ARBA00004613"/>
    </source>
</evidence>
<dbReference type="GO" id="GO:0009279">
    <property type="term" value="C:cell outer membrane"/>
    <property type="evidence" value="ECO:0007669"/>
    <property type="project" value="UniProtKB-SubCell"/>
</dbReference>
<dbReference type="InterPro" id="IPR003368">
    <property type="entry name" value="POMP_repeat"/>
</dbReference>
<dbReference type="SUPFAM" id="SSF51126">
    <property type="entry name" value="Pectin lyase-like"/>
    <property type="match status" value="2"/>
</dbReference>
<evidence type="ECO:0000256" key="7">
    <source>
        <dbReference type="ARBA" id="ARBA00023136"/>
    </source>
</evidence>
<dbReference type="PROSITE" id="PS50926">
    <property type="entry name" value="TRAM"/>
    <property type="match status" value="1"/>
</dbReference>
<dbReference type="SMART" id="SM00089">
    <property type="entry name" value="PKD"/>
    <property type="match status" value="2"/>
</dbReference>
<gene>
    <name evidence="12" type="ORF">DYU11_12965</name>
</gene>
<dbReference type="InterPro" id="IPR022409">
    <property type="entry name" value="PKD/Chitinase_dom"/>
</dbReference>
<feature type="region of interest" description="Disordered" evidence="9">
    <location>
        <begin position="229"/>
        <end position="253"/>
    </location>
</feature>
<evidence type="ECO:0000259" key="11">
    <source>
        <dbReference type="PROSITE" id="PS50926"/>
    </source>
</evidence>
<evidence type="ECO:0000256" key="2">
    <source>
        <dbReference type="ARBA" id="ARBA00004442"/>
    </source>
</evidence>
<evidence type="ECO:0000256" key="4">
    <source>
        <dbReference type="ARBA" id="ARBA00022525"/>
    </source>
</evidence>
<dbReference type="NCBIfam" id="TIGR04183">
    <property type="entry name" value="Por_Secre_tail"/>
    <property type="match status" value="1"/>
</dbReference>
<evidence type="ECO:0000256" key="1">
    <source>
        <dbReference type="ARBA" id="ARBA00004196"/>
    </source>
</evidence>
<dbReference type="Pfam" id="PF13927">
    <property type="entry name" value="Ig_3"/>
    <property type="match status" value="1"/>
</dbReference>
<proteinExistence type="predicted"/>
<keyword evidence="7" id="KW-0472">Membrane</keyword>
<sequence length="1609" mass="163445">MNSRSRLSDSLVANAANGWTVLRLFVHFFHKPRMNPPSLRHTLTHYGTRSRYRCTTLDSHAAWPGPSQLVRRFLALRNDLLLTGLFCLLWGVGQGQTIRYVKPSASGTGTGSSWANASGDLQAMINASQAGDQVWVAAGLYKPTTTTDRNVSFSIPSGVALYGGFLGTESSVGQRPLINPVNGQPSSTTLSGNIGDAATNADNTFSVVRLRNASAQTRLDGLVITGGNANGSFPNERGGGIRNDGSGSGGSSSPVLNNISFVGNLATRNGEGAAGSGGALYNDGSNGGSSNPVLTNVSFVDNSANGIGGAIFNNSRAGSSRLVLTNVSFVGNSATAGNGGAIYNDGRQGSSRPVLTNVSFVGNSASSNGGAIFSDGGSGSSFQLTNVSFQVNTATRGGALYLDATSLSLTNGIIFNNGLDYAITNLGGSSTITARYCLFESGVSGYTDGGNNRTTTTNPFVSTTSTQLAAGSLAIDAGNSSDPGLTGITTDLAGNNRIVGCQVDLGPYEFQTTTSQPLAITQPPASSSAVATGANVRVPVGLNVTATSLQWVNQAGLVSGQTSATLTLNGVTTSQSGSYSLVATGPCNSVTTTAFSLSVSPPCNPVVYVTQAGAGLQNGTSWTNALSGTALQGALATACGSTTFLVGAGLYTPTTGTDRNVSFTIPSGVQLYGGFVGTESSVGQRPLINPVNGQPSSTTLSGNIGDAATNADNTFSVVRLRNASAQTRLDGLVISGGNANGSFPNDEGGGILNDGSGGGSSSNPMLVNLSLVANRAENGGGLYNDGGNQGNSSPVLTNVSFEGNSALSGGGLLNRGAVQGNSSPVLTNVSFVGNSASALGGAIFNEGTQGSSSPVLTNVSFVANSAAGNGGAIFNNGTSGSSSPVLTNVSFQANTAQQGRAVFLVEASLSLTNSIIVNNGLDNAINSNDSGLITARFCLFEAGLTGYTSDPSNLTTTTNPFVSTTTTQLNACSEAIDAGDNAVEAGSTDLAANPRRVRTIDIGAYEFQDDPATLAITQQPTSANAVCEGQSVSVSVVVSGASPTYQWYKDGTTLANQTAATLSLPSVTTANAGRYSVVVTGTCNSLTSTAFSLTVNPSASVSISPSTTAICAGQTATFTASGADTYRWSTGETTAAISVSASGTYALTATTSAGCAATAAAGLTVNARPQASLTSNSPLSCTQTSVSLSAGPAAQDGQPFTYVFSGPGLSQSGTANTASVSQPGTYALTVTSAAGCSASATTTVTGATALTLTQPPTSQTACVGTSVTFAVQAQGPQGLTYAWFKNSADPSQPVLATTPTYEVNVNEGGKAGRYLVRVSAPGCASQQTEARLSVNQRPVAPPPTSTRRQLCPSPTPVELSQYVSRTNASYQLRYSTEPGQALNGSQVVLNQPGSYAYQVTQLDPATGCESVPTRFTLTVNATTQLVSLPPAQSVCSGSDLTLTVQASVTSLRYEWFRGSISNLNKLADNPSQQTGTTTASLKLIRVSQSESYFVRISGECGVISSEAIPVTVQACGARQGVGEATRGLQVVVLGNPVAGQTVEVEVRGAQAQPLRLQLIDQRGQLVDELARPAAQAVESVRLRLGQVAGLYLLRVATPTQRQTVKVVKH</sequence>
<dbReference type="InterPro" id="IPR003599">
    <property type="entry name" value="Ig_sub"/>
</dbReference>
<dbReference type="EMBL" id="QXED01000003">
    <property type="protein sequence ID" value="RIV23870.1"/>
    <property type="molecule type" value="Genomic_DNA"/>
</dbReference>
<dbReference type="InterPro" id="IPR012334">
    <property type="entry name" value="Pectin_lyas_fold"/>
</dbReference>
<keyword evidence="6" id="KW-0732">Signal</keyword>
<dbReference type="InterPro" id="IPR013783">
    <property type="entry name" value="Ig-like_fold"/>
</dbReference>
<dbReference type="SUPFAM" id="SSF48726">
    <property type="entry name" value="Immunoglobulin"/>
    <property type="match status" value="3"/>
</dbReference>
<dbReference type="InterPro" id="IPR002792">
    <property type="entry name" value="TRAM_dom"/>
</dbReference>
<dbReference type="Pfam" id="PF02415">
    <property type="entry name" value="Chlam_PMP"/>
    <property type="match status" value="3"/>
</dbReference>
<accession>A0A418MC02</accession>
<evidence type="ECO:0000256" key="8">
    <source>
        <dbReference type="ARBA" id="ARBA00023237"/>
    </source>
</evidence>
<evidence type="ECO:0000256" key="6">
    <source>
        <dbReference type="ARBA" id="ARBA00022729"/>
    </source>
</evidence>
<reference evidence="12 13" key="1">
    <citation type="submission" date="2018-08" db="EMBL/GenBank/DDBJ databases">
        <title>Fibrisoma montanum sp. nov., isolated from Danxia mountain soil.</title>
        <authorList>
            <person name="Huang Y."/>
        </authorList>
    </citation>
    <scope>NUCLEOTIDE SEQUENCE [LARGE SCALE GENOMIC DNA]</scope>
    <source>
        <strain evidence="12 13">HYT19</strain>
    </source>
</reference>
<comment type="subcellular location">
    <subcellularLocation>
        <location evidence="1">Cell envelope</location>
    </subcellularLocation>
    <subcellularLocation>
        <location evidence="2">Cell outer membrane</location>
    </subcellularLocation>
    <subcellularLocation>
        <location evidence="3">Secreted</location>
    </subcellularLocation>
</comment>
<feature type="compositionally biased region" description="Gly residues" evidence="9">
    <location>
        <begin position="237"/>
        <end position="250"/>
    </location>
</feature>
<keyword evidence="8" id="KW-0998">Cell outer membrane</keyword>
<dbReference type="Proteomes" id="UP000283523">
    <property type="component" value="Unassembled WGS sequence"/>
</dbReference>
<dbReference type="GO" id="GO:0005576">
    <property type="term" value="C:extracellular region"/>
    <property type="evidence" value="ECO:0007669"/>
    <property type="project" value="UniProtKB-SubCell"/>
</dbReference>
<feature type="region of interest" description="Disordered" evidence="9">
    <location>
        <begin position="1334"/>
        <end position="1355"/>
    </location>
</feature>
<dbReference type="InterPro" id="IPR036179">
    <property type="entry name" value="Ig-like_dom_sf"/>
</dbReference>
<dbReference type="Gene3D" id="2.160.20.10">
    <property type="entry name" value="Single-stranded right-handed beta-helix, Pectin lyase-like"/>
    <property type="match status" value="2"/>
</dbReference>
<dbReference type="InterPro" id="IPR026444">
    <property type="entry name" value="Secre_tail"/>
</dbReference>
<dbReference type="NCBIfam" id="TIGR01376">
    <property type="entry name" value="POMP_repeat"/>
    <property type="match status" value="1"/>
</dbReference>
<dbReference type="InterPro" id="IPR007110">
    <property type="entry name" value="Ig-like_dom"/>
</dbReference>